<dbReference type="InterPro" id="IPR002925">
    <property type="entry name" value="Dienelactn_hydro"/>
</dbReference>
<dbReference type="Gene3D" id="3.40.50.1820">
    <property type="entry name" value="alpha/beta hydrolase"/>
    <property type="match status" value="1"/>
</dbReference>
<dbReference type="InterPro" id="IPR029058">
    <property type="entry name" value="AB_hydrolase_fold"/>
</dbReference>
<keyword evidence="3" id="KW-1185">Reference proteome</keyword>
<keyword evidence="2" id="KW-0378">Hydrolase</keyword>
<reference evidence="2 3" key="1">
    <citation type="submission" date="2023-08" db="EMBL/GenBank/DDBJ databases">
        <title>Rhodoferax potami sp. nov. and Rhodoferax mekongensis sp. nov., isolated from the Mekong River in Thailand.</title>
        <authorList>
            <person name="Kitikhun S."/>
            <person name="Charoenyingcharoen P."/>
            <person name="Siriarchawattana P."/>
            <person name="Likhitrattanapisal S."/>
            <person name="Nilsakha T."/>
            <person name="Chanpet A."/>
            <person name="Rattanawaree P."/>
            <person name="Ingsriswang S."/>
        </authorList>
    </citation>
    <scope>NUCLEOTIDE SEQUENCE [LARGE SCALE GENOMIC DNA]</scope>
    <source>
        <strain evidence="2 3">TBRC 17660</strain>
    </source>
</reference>
<dbReference type="EC" id="3.1.-.-" evidence="2"/>
<dbReference type="Proteomes" id="UP001321700">
    <property type="component" value="Unassembled WGS sequence"/>
</dbReference>
<accession>A0ABU3KRF9</accession>
<comment type="caution">
    <text evidence="2">The sequence shown here is derived from an EMBL/GenBank/DDBJ whole genome shotgun (WGS) entry which is preliminary data.</text>
</comment>
<dbReference type="PANTHER" id="PTHR46623:SF6">
    <property type="entry name" value="ALPHA_BETA-HYDROLASES SUPERFAMILY PROTEIN"/>
    <property type="match status" value="1"/>
</dbReference>
<dbReference type="SUPFAM" id="SSF53474">
    <property type="entry name" value="alpha/beta-Hydrolases"/>
    <property type="match status" value="1"/>
</dbReference>
<dbReference type="InterPro" id="IPR051049">
    <property type="entry name" value="Dienelactone_hydrolase-like"/>
</dbReference>
<dbReference type="EMBL" id="JAVBIK010000001">
    <property type="protein sequence ID" value="MDT7520012.1"/>
    <property type="molecule type" value="Genomic_DNA"/>
</dbReference>
<gene>
    <name evidence="2" type="ORF">RAE19_15045</name>
</gene>
<sequence length="302" mass="32063">MLENLKNELDSLRPGRTTEAGATRRTAIMAALGVGYAATAMPIMAQTAISTPADGLVTGSEIYDVAGESVPFYYAAPADKTDLPIVLVVQEIFGVHEYIADTCRRFAKAGYLAIAPDLYARQGDASQYTDIGKLLAEVVSKVPDEQVMADLDGALAWAADNGGNTKKVAVTGFCWGGRITWLYAAHNKDVKAGVAWYGRLVGTPSELTPKNPIDLAESLNAPVLGLYGAKDTGIPVTTVNDMKKALAAAGKKGNIAAKGSQFVVYPEAGHAFHADYRPSYRAKEAADGFKRTLAWFKAKGVV</sequence>
<evidence type="ECO:0000259" key="1">
    <source>
        <dbReference type="Pfam" id="PF01738"/>
    </source>
</evidence>
<evidence type="ECO:0000313" key="3">
    <source>
        <dbReference type="Proteomes" id="UP001321700"/>
    </source>
</evidence>
<dbReference type="RefSeq" id="WP_313875650.1">
    <property type="nucleotide sequence ID" value="NZ_JAVBIK010000001.1"/>
</dbReference>
<evidence type="ECO:0000313" key="2">
    <source>
        <dbReference type="EMBL" id="MDT7520012.1"/>
    </source>
</evidence>
<protein>
    <submittedName>
        <fullName evidence="2">Dienelactone hydrolase family protein</fullName>
        <ecNumber evidence="2">3.1.-.-</ecNumber>
    </submittedName>
</protein>
<organism evidence="2 3">
    <name type="scientific">Rhodoferax potami</name>
    <dbReference type="NCBI Taxonomy" id="3068338"/>
    <lineage>
        <taxon>Bacteria</taxon>
        <taxon>Pseudomonadati</taxon>
        <taxon>Pseudomonadota</taxon>
        <taxon>Betaproteobacteria</taxon>
        <taxon>Burkholderiales</taxon>
        <taxon>Comamonadaceae</taxon>
        <taxon>Rhodoferax</taxon>
    </lineage>
</organism>
<dbReference type="GO" id="GO:0016787">
    <property type="term" value="F:hydrolase activity"/>
    <property type="evidence" value="ECO:0007669"/>
    <property type="project" value="UniProtKB-KW"/>
</dbReference>
<name>A0ABU3KRF9_9BURK</name>
<dbReference type="Pfam" id="PF01738">
    <property type="entry name" value="DLH"/>
    <property type="match status" value="1"/>
</dbReference>
<dbReference type="PANTHER" id="PTHR46623">
    <property type="entry name" value="CARBOXYMETHYLENEBUTENOLIDASE-RELATED"/>
    <property type="match status" value="1"/>
</dbReference>
<feature type="domain" description="Dienelactone hydrolase" evidence="1">
    <location>
        <begin position="73"/>
        <end position="298"/>
    </location>
</feature>
<proteinExistence type="predicted"/>